<evidence type="ECO:0000313" key="4">
    <source>
        <dbReference type="Proteomes" id="UP001055336"/>
    </source>
</evidence>
<keyword evidence="4" id="KW-1185">Reference proteome</keyword>
<evidence type="ECO:0000256" key="1">
    <source>
        <dbReference type="SAM" id="MobiDB-lite"/>
    </source>
</evidence>
<feature type="transmembrane region" description="Helical" evidence="2">
    <location>
        <begin position="123"/>
        <end position="144"/>
    </location>
</feature>
<evidence type="ECO:0000313" key="3">
    <source>
        <dbReference type="EMBL" id="UMB68934.1"/>
    </source>
</evidence>
<dbReference type="EMBL" id="CP092488">
    <property type="protein sequence ID" value="UMB68934.1"/>
    <property type="molecule type" value="Genomic_DNA"/>
</dbReference>
<organism evidence="3 4">
    <name type="scientific">Mycobacterium paraterrae</name>
    <dbReference type="NCBI Taxonomy" id="577492"/>
    <lineage>
        <taxon>Bacteria</taxon>
        <taxon>Bacillati</taxon>
        <taxon>Actinomycetota</taxon>
        <taxon>Actinomycetes</taxon>
        <taxon>Mycobacteriales</taxon>
        <taxon>Mycobacteriaceae</taxon>
        <taxon>Mycobacterium</taxon>
    </lineage>
</organism>
<dbReference type="RefSeq" id="WP_240260668.1">
    <property type="nucleotide sequence ID" value="NZ_CP092488.2"/>
</dbReference>
<feature type="transmembrane region" description="Helical" evidence="2">
    <location>
        <begin position="150"/>
        <end position="172"/>
    </location>
</feature>
<feature type="region of interest" description="Disordered" evidence="1">
    <location>
        <begin position="1"/>
        <end position="67"/>
    </location>
</feature>
<evidence type="ECO:0000256" key="2">
    <source>
        <dbReference type="SAM" id="Phobius"/>
    </source>
</evidence>
<sequence>MAESERVETESMPLTEPYKPTFDTGMQPRAEPAFIEPEPPPRRRGWLRRKSPEETAPESGVIPTAYTETEAPPSEALPAVAYPYLMWWKFALILLAVWIPAGAAGAGLFYWWSHDPSKHKTTVVFVVLAYVVVTTVAGLILAMVPDRPLVPALSIALISAVFAAVVGAAPVYGKFYCEHSHRHCAAGVLPY</sequence>
<accession>A0ABY3VHM7</accession>
<feature type="transmembrane region" description="Helical" evidence="2">
    <location>
        <begin position="87"/>
        <end position="111"/>
    </location>
</feature>
<proteinExistence type="predicted"/>
<keyword evidence="2" id="KW-1133">Transmembrane helix</keyword>
<dbReference type="Proteomes" id="UP001055336">
    <property type="component" value="Chromosome"/>
</dbReference>
<gene>
    <name evidence="3" type="ORF">MKK62_21485</name>
</gene>
<evidence type="ECO:0008006" key="5">
    <source>
        <dbReference type="Google" id="ProtNLM"/>
    </source>
</evidence>
<name>A0ABY3VHM7_9MYCO</name>
<keyword evidence="2" id="KW-0812">Transmembrane</keyword>
<reference evidence="3" key="1">
    <citation type="submission" date="2022-08" db="EMBL/GenBank/DDBJ databases">
        <title>Whole genome sequencing of non-tuberculosis mycobacteria type-strains.</title>
        <authorList>
            <person name="Igarashi Y."/>
            <person name="Osugi A."/>
            <person name="Mitarai S."/>
        </authorList>
    </citation>
    <scope>NUCLEOTIDE SEQUENCE</scope>
    <source>
        <strain evidence="3">DSM 45127</strain>
    </source>
</reference>
<keyword evidence="2" id="KW-0472">Membrane</keyword>
<protein>
    <recommendedName>
        <fullName evidence="5">Transmembrane protein</fullName>
    </recommendedName>
</protein>